<keyword evidence="1" id="KW-1133">Transmembrane helix</keyword>
<keyword evidence="3" id="KW-1185">Reference proteome</keyword>
<protein>
    <recommendedName>
        <fullName evidence="4">DMT family transporter</fullName>
    </recommendedName>
</protein>
<dbReference type="RefSeq" id="WP_032550697.1">
    <property type="nucleotide sequence ID" value="NZ_JFFR01000013.1"/>
</dbReference>
<evidence type="ECO:0000256" key="1">
    <source>
        <dbReference type="SAM" id="Phobius"/>
    </source>
</evidence>
<keyword evidence="1" id="KW-0472">Membrane</keyword>
<feature type="transmembrane region" description="Helical" evidence="1">
    <location>
        <begin position="68"/>
        <end position="86"/>
    </location>
</feature>
<dbReference type="OrthoDB" id="4212731at2"/>
<dbReference type="Proteomes" id="UP000027219">
    <property type="component" value="Unassembled WGS sequence"/>
</dbReference>
<feature type="transmembrane region" description="Helical" evidence="1">
    <location>
        <begin position="92"/>
        <end position="110"/>
    </location>
</feature>
<accession>A0A066USG0</accession>
<evidence type="ECO:0000313" key="2">
    <source>
        <dbReference type="EMBL" id="KDN28832.1"/>
    </source>
</evidence>
<dbReference type="GO" id="GO:0005886">
    <property type="term" value="C:plasma membrane"/>
    <property type="evidence" value="ECO:0007669"/>
    <property type="project" value="TreeGrafter"/>
</dbReference>
<dbReference type="PANTHER" id="PTHR34821">
    <property type="entry name" value="INNER MEMBRANE PROTEIN YDCZ"/>
    <property type="match status" value="1"/>
</dbReference>
<feature type="transmembrane region" description="Helical" evidence="1">
    <location>
        <begin position="35"/>
        <end position="56"/>
    </location>
</feature>
<sequence>MIFVLIGILNGFCITLSRVFNGQLSTKYGAFHASLVNHVVGFLFLSILLLTMSVSLLGPLQAMPSEPLLYLGGVIGALYVAVNSFVMVRLGSTNSIVLVVAGQMLFGLVVEMYTKGIATLEMQMIGAVLVIFGVLLKGRTS</sequence>
<dbReference type="STRING" id="212667.VFDL14_22155"/>
<keyword evidence="1" id="KW-0812">Transmembrane</keyword>
<evidence type="ECO:0008006" key="4">
    <source>
        <dbReference type="Google" id="ProtNLM"/>
    </source>
</evidence>
<evidence type="ECO:0000313" key="3">
    <source>
        <dbReference type="Proteomes" id="UP000027219"/>
    </source>
</evidence>
<feature type="transmembrane region" description="Helical" evidence="1">
    <location>
        <begin position="117"/>
        <end position="136"/>
    </location>
</feature>
<name>A0A066USG0_9VIBR</name>
<dbReference type="InterPro" id="IPR006750">
    <property type="entry name" value="YdcZ"/>
</dbReference>
<proteinExistence type="predicted"/>
<gene>
    <name evidence="2" type="ORF">VFDL14_22155</name>
</gene>
<dbReference type="PANTHER" id="PTHR34821:SF2">
    <property type="entry name" value="INNER MEMBRANE PROTEIN YDCZ"/>
    <property type="match status" value="1"/>
</dbReference>
<organism evidence="2 3">
    <name type="scientific">Vibrio fortis</name>
    <dbReference type="NCBI Taxonomy" id="212667"/>
    <lineage>
        <taxon>Bacteria</taxon>
        <taxon>Pseudomonadati</taxon>
        <taxon>Pseudomonadota</taxon>
        <taxon>Gammaproteobacteria</taxon>
        <taxon>Vibrionales</taxon>
        <taxon>Vibrionaceae</taxon>
        <taxon>Vibrio</taxon>
    </lineage>
</organism>
<comment type="caution">
    <text evidence="2">The sequence shown here is derived from an EMBL/GenBank/DDBJ whole genome shotgun (WGS) entry which is preliminary data.</text>
</comment>
<reference evidence="2 3" key="1">
    <citation type="submission" date="2014-02" db="EMBL/GenBank/DDBJ databases">
        <title>Vibrio fortis Dalian14 Genome Sequencing.</title>
        <authorList>
            <person name="Wang Y."/>
            <person name="Song L."/>
            <person name="Liu G."/>
            <person name="Ding J."/>
        </authorList>
    </citation>
    <scope>NUCLEOTIDE SEQUENCE [LARGE SCALE GENOMIC DNA]</scope>
    <source>
        <strain evidence="2 3">Dalian14</strain>
    </source>
</reference>
<dbReference type="Pfam" id="PF04657">
    <property type="entry name" value="DMT_YdcZ"/>
    <property type="match status" value="1"/>
</dbReference>
<dbReference type="EMBL" id="JFFR01000013">
    <property type="protein sequence ID" value="KDN28832.1"/>
    <property type="molecule type" value="Genomic_DNA"/>
</dbReference>
<dbReference type="AlphaFoldDB" id="A0A066USG0"/>